<evidence type="ECO:0000313" key="4">
    <source>
        <dbReference type="EMBL" id="KAG2177502.1"/>
    </source>
</evidence>
<name>A0A8H7UDF5_9FUNG</name>
<dbReference type="GO" id="GO:0005085">
    <property type="term" value="F:guanyl-nucleotide exchange factor activity"/>
    <property type="evidence" value="ECO:0007669"/>
    <property type="project" value="TreeGrafter"/>
</dbReference>
<keyword evidence="2" id="KW-0813">Transport</keyword>
<comment type="caution">
    <text evidence="4">The sequence shown here is derived from an EMBL/GenBank/DDBJ whole genome shotgun (WGS) entry which is preliminary data.</text>
</comment>
<dbReference type="OrthoDB" id="10255285at2759"/>
<protein>
    <submittedName>
        <fullName evidence="4">Uncharacterized protein</fullName>
    </submittedName>
</protein>
<dbReference type="InterPro" id="IPR007681">
    <property type="entry name" value="Mog1"/>
</dbReference>
<dbReference type="Gene3D" id="3.40.1000.10">
    <property type="entry name" value="Mog1/PsbP, alpha/beta/alpha sandwich"/>
    <property type="match status" value="1"/>
</dbReference>
<organism evidence="4 5">
    <name type="scientific">Umbelopsis vinacea</name>
    <dbReference type="NCBI Taxonomy" id="44442"/>
    <lineage>
        <taxon>Eukaryota</taxon>
        <taxon>Fungi</taxon>
        <taxon>Fungi incertae sedis</taxon>
        <taxon>Mucoromycota</taxon>
        <taxon>Mucoromycotina</taxon>
        <taxon>Umbelopsidomycetes</taxon>
        <taxon>Umbelopsidales</taxon>
        <taxon>Umbelopsidaceae</taxon>
        <taxon>Umbelopsis</taxon>
    </lineage>
</organism>
<dbReference type="SUPFAM" id="SSF55724">
    <property type="entry name" value="Mog1p/PsbP-like"/>
    <property type="match status" value="1"/>
</dbReference>
<evidence type="ECO:0000256" key="2">
    <source>
        <dbReference type="ARBA" id="ARBA00022448"/>
    </source>
</evidence>
<evidence type="ECO:0000256" key="1">
    <source>
        <dbReference type="ARBA" id="ARBA00010307"/>
    </source>
</evidence>
<dbReference type="GO" id="GO:0031267">
    <property type="term" value="F:small GTPase binding"/>
    <property type="evidence" value="ECO:0007669"/>
    <property type="project" value="TreeGrafter"/>
</dbReference>
<reference evidence="4" key="1">
    <citation type="submission" date="2020-12" db="EMBL/GenBank/DDBJ databases">
        <title>Metabolic potential, ecology and presence of endohyphal bacteria is reflected in genomic diversity of Mucoromycotina.</title>
        <authorList>
            <person name="Muszewska A."/>
            <person name="Okrasinska A."/>
            <person name="Steczkiewicz K."/>
            <person name="Drgas O."/>
            <person name="Orlowska M."/>
            <person name="Perlinska-Lenart U."/>
            <person name="Aleksandrzak-Piekarczyk T."/>
            <person name="Szatraj K."/>
            <person name="Zielenkiewicz U."/>
            <person name="Pilsyk S."/>
            <person name="Malc E."/>
            <person name="Mieczkowski P."/>
            <person name="Kruszewska J.S."/>
            <person name="Biernat P."/>
            <person name="Pawlowska J."/>
        </authorList>
    </citation>
    <scope>NUCLEOTIDE SEQUENCE</scope>
    <source>
        <strain evidence="4">WA0000051536</strain>
    </source>
</reference>
<dbReference type="GO" id="GO:0005634">
    <property type="term" value="C:nucleus"/>
    <property type="evidence" value="ECO:0007669"/>
    <property type="project" value="TreeGrafter"/>
</dbReference>
<sequence>MSQPNLTERPLFGGALSAPLRESQIRQIPDNQEVFVDANTEQSLIIELLDLVPEAQEKEIAKYHFQQLAEDNEAKEAIVNDISLLEATSNPSLPSDSSQIYVLKGLQKISKFNEQQLHQVNIVMAIIRLAKVHTDVAISVNVPEGQGQIELVEAEMLQLVKGFKVNDWSLFG</sequence>
<evidence type="ECO:0000313" key="5">
    <source>
        <dbReference type="Proteomes" id="UP000612746"/>
    </source>
</evidence>
<dbReference type="PANTHER" id="PTHR15837:SF0">
    <property type="entry name" value="RAN GUANINE NUCLEOTIDE RELEASE FACTOR"/>
    <property type="match status" value="1"/>
</dbReference>
<dbReference type="Pfam" id="PF04603">
    <property type="entry name" value="Mog1"/>
    <property type="match status" value="1"/>
</dbReference>
<dbReference type="EMBL" id="JAEPRA010000012">
    <property type="protein sequence ID" value="KAG2177502.1"/>
    <property type="molecule type" value="Genomic_DNA"/>
</dbReference>
<gene>
    <name evidence="4" type="ORF">INT44_008013</name>
</gene>
<dbReference type="AlphaFoldDB" id="A0A8H7UDF5"/>
<keyword evidence="3" id="KW-0653">Protein transport</keyword>
<keyword evidence="5" id="KW-1185">Reference proteome</keyword>
<dbReference type="GO" id="GO:0006606">
    <property type="term" value="P:protein import into nucleus"/>
    <property type="evidence" value="ECO:0007669"/>
    <property type="project" value="TreeGrafter"/>
</dbReference>
<proteinExistence type="inferred from homology"/>
<dbReference type="InterPro" id="IPR016123">
    <property type="entry name" value="Mog1/PsbP_a/b/a-sand"/>
</dbReference>
<dbReference type="PANTHER" id="PTHR15837">
    <property type="entry name" value="RAN GUANINE NUCLEOTIDE RELEASE FACTOR"/>
    <property type="match status" value="1"/>
</dbReference>
<dbReference type="Proteomes" id="UP000612746">
    <property type="component" value="Unassembled WGS sequence"/>
</dbReference>
<comment type="similarity">
    <text evidence="1">Belongs to the MOG1 family.</text>
</comment>
<evidence type="ECO:0000256" key="3">
    <source>
        <dbReference type="ARBA" id="ARBA00022927"/>
    </source>
</evidence>
<accession>A0A8H7UDF5</accession>